<keyword evidence="2" id="KW-1185">Reference proteome</keyword>
<dbReference type="EMBL" id="JBHSXN010000004">
    <property type="protein sequence ID" value="MFC6954774.1"/>
    <property type="molecule type" value="Genomic_DNA"/>
</dbReference>
<dbReference type="RefSeq" id="WP_336351717.1">
    <property type="nucleotide sequence ID" value="NZ_JAZAQL010000004.1"/>
</dbReference>
<evidence type="ECO:0000313" key="1">
    <source>
        <dbReference type="EMBL" id="MFC6954774.1"/>
    </source>
</evidence>
<comment type="caution">
    <text evidence="1">The sequence shown here is derived from an EMBL/GenBank/DDBJ whole genome shotgun (WGS) entry which is preliminary data.</text>
</comment>
<reference evidence="1 2" key="1">
    <citation type="journal article" date="2019" name="Int. J. Syst. Evol. Microbiol.">
        <title>The Global Catalogue of Microorganisms (GCM) 10K type strain sequencing project: providing services to taxonomists for standard genome sequencing and annotation.</title>
        <authorList>
            <consortium name="The Broad Institute Genomics Platform"/>
            <consortium name="The Broad Institute Genome Sequencing Center for Infectious Disease"/>
            <person name="Wu L."/>
            <person name="Ma J."/>
        </authorList>
    </citation>
    <scope>NUCLEOTIDE SEQUENCE [LARGE SCALE GENOMIC DNA]</scope>
    <source>
        <strain evidence="1 2">GX26</strain>
    </source>
</reference>
<evidence type="ECO:0000313" key="2">
    <source>
        <dbReference type="Proteomes" id="UP001596395"/>
    </source>
</evidence>
<organism evidence="1 2">
    <name type="scientific">Halorubellus litoreus</name>
    <dbReference type="NCBI Taxonomy" id="755308"/>
    <lineage>
        <taxon>Archaea</taxon>
        <taxon>Methanobacteriati</taxon>
        <taxon>Methanobacteriota</taxon>
        <taxon>Stenosarchaea group</taxon>
        <taxon>Halobacteria</taxon>
        <taxon>Halobacteriales</taxon>
        <taxon>Halorubellaceae</taxon>
        <taxon>Halorubellus</taxon>
    </lineage>
</organism>
<dbReference type="Proteomes" id="UP001596395">
    <property type="component" value="Unassembled WGS sequence"/>
</dbReference>
<proteinExistence type="predicted"/>
<accession>A0ABD5VMQ5</accession>
<protein>
    <submittedName>
        <fullName evidence="1">Uncharacterized protein</fullName>
    </submittedName>
</protein>
<gene>
    <name evidence="1" type="ORF">ACFQGB_18050</name>
</gene>
<name>A0ABD5VMQ5_9EURY</name>
<dbReference type="AlphaFoldDB" id="A0ABD5VMQ5"/>
<sequence length="103" mass="11320">MFDIRNQNPSDVTLGCHNPWALQQHTDDGWAHRTWTADGYHGLCARILPAGERTTVEFTLAAGALPERATALDDALQPGRYRLLLLGVTPYLGVEFTITDGAQ</sequence>